<dbReference type="InterPro" id="IPR011009">
    <property type="entry name" value="Kinase-like_dom_sf"/>
</dbReference>
<dbReference type="PROSITE" id="PS50011">
    <property type="entry name" value="PROTEIN_KINASE_DOM"/>
    <property type="match status" value="1"/>
</dbReference>
<feature type="domain" description="Protein kinase" evidence="7">
    <location>
        <begin position="59"/>
        <end position="324"/>
    </location>
</feature>
<dbReference type="InterPro" id="IPR000719">
    <property type="entry name" value="Prot_kinase_dom"/>
</dbReference>
<dbReference type="Gene3D" id="1.10.510.10">
    <property type="entry name" value="Transferase(Phosphotransferase) domain 1"/>
    <property type="match status" value="1"/>
</dbReference>
<dbReference type="RefSeq" id="WP_145059577.1">
    <property type="nucleotide sequence ID" value="NZ_CP036263.1"/>
</dbReference>
<feature type="region of interest" description="Disordered" evidence="6">
    <location>
        <begin position="1"/>
        <end position="25"/>
    </location>
</feature>
<feature type="compositionally biased region" description="Low complexity" evidence="6">
    <location>
        <begin position="427"/>
        <end position="438"/>
    </location>
</feature>
<feature type="region of interest" description="Disordered" evidence="6">
    <location>
        <begin position="459"/>
        <end position="501"/>
    </location>
</feature>
<dbReference type="Gene3D" id="3.30.200.20">
    <property type="entry name" value="Phosphorylase Kinase, domain 1"/>
    <property type="match status" value="1"/>
</dbReference>
<dbReference type="PROSITE" id="PS00107">
    <property type="entry name" value="PROTEIN_KINASE_ATP"/>
    <property type="match status" value="1"/>
</dbReference>
<dbReference type="Pfam" id="PF00069">
    <property type="entry name" value="Pkinase"/>
    <property type="match status" value="1"/>
</dbReference>
<dbReference type="GO" id="GO:0005524">
    <property type="term" value="F:ATP binding"/>
    <property type="evidence" value="ECO:0007669"/>
    <property type="project" value="UniProtKB-UniRule"/>
</dbReference>
<feature type="compositionally biased region" description="Polar residues" evidence="6">
    <location>
        <begin position="464"/>
        <end position="478"/>
    </location>
</feature>
<evidence type="ECO:0000256" key="4">
    <source>
        <dbReference type="ARBA" id="ARBA00022840"/>
    </source>
</evidence>
<dbReference type="AlphaFoldDB" id="A0A517MU80"/>
<dbReference type="GO" id="GO:0004674">
    <property type="term" value="F:protein serine/threonine kinase activity"/>
    <property type="evidence" value="ECO:0007669"/>
    <property type="project" value="UniProtKB-EC"/>
</dbReference>
<dbReference type="InterPro" id="IPR017441">
    <property type="entry name" value="Protein_kinase_ATP_BS"/>
</dbReference>
<evidence type="ECO:0000259" key="7">
    <source>
        <dbReference type="PROSITE" id="PS50011"/>
    </source>
</evidence>
<keyword evidence="3 8" id="KW-0418">Kinase</keyword>
<name>A0A517MU80_9BACT</name>
<keyword evidence="1 8" id="KW-0808">Transferase</keyword>
<reference evidence="8 9" key="1">
    <citation type="submission" date="2019-02" db="EMBL/GenBank/DDBJ databases">
        <title>Deep-cultivation of Planctomycetes and their phenomic and genomic characterization uncovers novel biology.</title>
        <authorList>
            <person name="Wiegand S."/>
            <person name="Jogler M."/>
            <person name="Boedeker C."/>
            <person name="Pinto D."/>
            <person name="Vollmers J."/>
            <person name="Rivas-Marin E."/>
            <person name="Kohn T."/>
            <person name="Peeters S.H."/>
            <person name="Heuer A."/>
            <person name="Rast P."/>
            <person name="Oberbeckmann S."/>
            <person name="Bunk B."/>
            <person name="Jeske O."/>
            <person name="Meyerdierks A."/>
            <person name="Storesund J.E."/>
            <person name="Kallscheuer N."/>
            <person name="Luecker S."/>
            <person name="Lage O.M."/>
            <person name="Pohl T."/>
            <person name="Merkel B.J."/>
            <person name="Hornburger P."/>
            <person name="Mueller R.-W."/>
            <person name="Bruemmer F."/>
            <person name="Labrenz M."/>
            <person name="Spormann A.M."/>
            <person name="Op den Camp H."/>
            <person name="Overmann J."/>
            <person name="Amann R."/>
            <person name="Jetten M.S.M."/>
            <person name="Mascher T."/>
            <person name="Medema M.H."/>
            <person name="Devos D.P."/>
            <person name="Kaster A.-K."/>
            <person name="Ovreas L."/>
            <person name="Rohde M."/>
            <person name="Galperin M.Y."/>
            <person name="Jogler C."/>
        </authorList>
    </citation>
    <scope>NUCLEOTIDE SEQUENCE [LARGE SCALE GENOMIC DNA]</scope>
    <source>
        <strain evidence="8 9">HG15A2</strain>
    </source>
</reference>
<sequence length="501" mass="54207">MNAPSESPSALKSNAPHSPDGSEITVVTPASSITPEQYPAGITSRELAHALQGETLGHFVLQEFIGGGGMGVVFKAYDTRLDRTVAVKVVASQRISTKDLERRFIIEAQSAARLDHPNIARVYEVNKARGLSYIVFEHIEGSNLRDYVLQRGMLPLNDALLLTYQIAHALSHATDRDVVHRDIKPSNILVTPEGQTKIVDMGLARLKQVEPADHELTATGMTLGTFDYISPEQARDPRTADARSDIYSLGCTLFYMLAGQAPFSKGTMVEKIMFHQSELPPELRRFRSDIPDSVNALLRSMLAKSPANRPQHPAQLAQRIRAILSDLGSAVSDQLSPVEWHAQFVQPPAWRTHLPWILPVAVLLTAVPLLNGLLSPAAPPVTFLPIVETTASPSPTNPSIKKTDEAVSTAQSAQPVPNPSSADPLPSSTEDSATTSSEIADTATAPEVNLSSVTFRIVADPTEETPTSAIRPGNQSQALGDPVENANGFQWSWEETPPEAN</sequence>
<evidence type="ECO:0000256" key="6">
    <source>
        <dbReference type="SAM" id="MobiDB-lite"/>
    </source>
</evidence>
<feature type="binding site" evidence="5">
    <location>
        <position position="88"/>
    </location>
    <ligand>
        <name>ATP</name>
        <dbReference type="ChEBI" id="CHEBI:30616"/>
    </ligand>
</feature>
<gene>
    <name evidence="8" type="primary">prkC_9</name>
    <name evidence="8" type="ORF">HG15A2_17080</name>
</gene>
<feature type="compositionally biased region" description="Polar residues" evidence="6">
    <location>
        <begin position="389"/>
        <end position="421"/>
    </location>
</feature>
<accession>A0A517MU80</accession>
<evidence type="ECO:0000256" key="1">
    <source>
        <dbReference type="ARBA" id="ARBA00022679"/>
    </source>
</evidence>
<keyword evidence="4 5" id="KW-0067">ATP-binding</keyword>
<organism evidence="8 9">
    <name type="scientific">Adhaeretor mobilis</name>
    <dbReference type="NCBI Taxonomy" id="1930276"/>
    <lineage>
        <taxon>Bacteria</taxon>
        <taxon>Pseudomonadati</taxon>
        <taxon>Planctomycetota</taxon>
        <taxon>Planctomycetia</taxon>
        <taxon>Pirellulales</taxon>
        <taxon>Lacipirellulaceae</taxon>
        <taxon>Adhaeretor</taxon>
    </lineage>
</organism>
<dbReference type="PANTHER" id="PTHR43289">
    <property type="entry name" value="MITOGEN-ACTIVATED PROTEIN KINASE KINASE KINASE 20-RELATED"/>
    <property type="match status" value="1"/>
</dbReference>
<keyword evidence="2 5" id="KW-0547">Nucleotide-binding</keyword>
<evidence type="ECO:0000256" key="5">
    <source>
        <dbReference type="PROSITE-ProRule" id="PRU10141"/>
    </source>
</evidence>
<evidence type="ECO:0000256" key="3">
    <source>
        <dbReference type="ARBA" id="ARBA00022777"/>
    </source>
</evidence>
<dbReference type="KEGG" id="amob:HG15A2_17080"/>
<evidence type="ECO:0000256" key="2">
    <source>
        <dbReference type="ARBA" id="ARBA00022741"/>
    </source>
</evidence>
<feature type="region of interest" description="Disordered" evidence="6">
    <location>
        <begin position="389"/>
        <end position="446"/>
    </location>
</feature>
<dbReference type="OrthoDB" id="6111975at2"/>
<proteinExistence type="predicted"/>
<keyword evidence="9" id="KW-1185">Reference proteome</keyword>
<evidence type="ECO:0000313" key="8">
    <source>
        <dbReference type="EMBL" id="QDS98431.1"/>
    </source>
</evidence>
<dbReference type="PANTHER" id="PTHR43289:SF6">
    <property type="entry name" value="SERINE_THREONINE-PROTEIN KINASE NEKL-3"/>
    <property type="match status" value="1"/>
</dbReference>
<evidence type="ECO:0000313" key="9">
    <source>
        <dbReference type="Proteomes" id="UP000319852"/>
    </source>
</evidence>
<dbReference type="InterPro" id="IPR008271">
    <property type="entry name" value="Ser/Thr_kinase_AS"/>
</dbReference>
<dbReference type="PROSITE" id="PS00108">
    <property type="entry name" value="PROTEIN_KINASE_ST"/>
    <property type="match status" value="1"/>
</dbReference>
<dbReference type="EMBL" id="CP036263">
    <property type="protein sequence ID" value="QDS98431.1"/>
    <property type="molecule type" value="Genomic_DNA"/>
</dbReference>
<dbReference type="CDD" id="cd14014">
    <property type="entry name" value="STKc_PknB_like"/>
    <property type="match status" value="1"/>
</dbReference>
<dbReference type="Proteomes" id="UP000319852">
    <property type="component" value="Chromosome"/>
</dbReference>
<dbReference type="SUPFAM" id="SSF56112">
    <property type="entry name" value="Protein kinase-like (PK-like)"/>
    <property type="match status" value="1"/>
</dbReference>
<feature type="compositionally biased region" description="Polar residues" evidence="6">
    <location>
        <begin position="1"/>
        <end position="16"/>
    </location>
</feature>
<protein>
    <submittedName>
        <fullName evidence="8">Serine/threonine-protein kinase PrkC</fullName>
        <ecNumber evidence="8">2.7.11.1</ecNumber>
    </submittedName>
</protein>
<dbReference type="SMART" id="SM00220">
    <property type="entry name" value="S_TKc"/>
    <property type="match status" value="1"/>
</dbReference>
<dbReference type="EC" id="2.7.11.1" evidence="8"/>